<evidence type="ECO:0000256" key="4">
    <source>
        <dbReference type="SAM" id="MobiDB-lite"/>
    </source>
</evidence>
<feature type="repeat" description="TPR" evidence="3">
    <location>
        <begin position="154"/>
        <end position="187"/>
    </location>
</feature>
<dbReference type="EMBL" id="CAADFI010000203">
    <property type="protein sequence ID" value="VFK00775.1"/>
    <property type="molecule type" value="Genomic_DNA"/>
</dbReference>
<dbReference type="SUPFAM" id="SSF48452">
    <property type="entry name" value="TPR-like"/>
    <property type="match status" value="1"/>
</dbReference>
<name>A0A450V7I3_9GAMM</name>
<dbReference type="Pfam" id="PF14559">
    <property type="entry name" value="TPR_19"/>
    <property type="match status" value="1"/>
</dbReference>
<reference evidence="6" key="1">
    <citation type="submission" date="2019-02" db="EMBL/GenBank/DDBJ databases">
        <authorList>
            <person name="Gruber-Vodicka R. H."/>
            <person name="Seah K. B. B."/>
        </authorList>
    </citation>
    <scope>NUCLEOTIDE SEQUENCE</scope>
    <source>
        <strain evidence="7">BECK_SA2B12</strain>
        <strain evidence="5">BECK_SA2B15</strain>
        <strain evidence="6">BECK_SA2B20</strain>
    </source>
</reference>
<feature type="repeat" description="TPR" evidence="3">
    <location>
        <begin position="120"/>
        <end position="153"/>
    </location>
</feature>
<dbReference type="AlphaFoldDB" id="A0A450V7I3"/>
<dbReference type="PANTHER" id="PTHR44858:SF1">
    <property type="entry name" value="UDP-N-ACETYLGLUCOSAMINE--PEPTIDE N-ACETYLGLUCOSAMINYLTRANSFERASE SPINDLY-RELATED"/>
    <property type="match status" value="1"/>
</dbReference>
<evidence type="ECO:0000256" key="1">
    <source>
        <dbReference type="ARBA" id="ARBA00022737"/>
    </source>
</evidence>
<evidence type="ECO:0000256" key="3">
    <source>
        <dbReference type="PROSITE-ProRule" id="PRU00339"/>
    </source>
</evidence>
<dbReference type="PANTHER" id="PTHR44858">
    <property type="entry name" value="TETRATRICOPEPTIDE REPEAT PROTEIN 6"/>
    <property type="match status" value="1"/>
</dbReference>
<dbReference type="EMBL" id="CAADFJ010000199">
    <property type="protein sequence ID" value="VFK04687.1"/>
    <property type="molecule type" value="Genomic_DNA"/>
</dbReference>
<evidence type="ECO:0000256" key="2">
    <source>
        <dbReference type="ARBA" id="ARBA00022803"/>
    </source>
</evidence>
<proteinExistence type="predicted"/>
<accession>A0A450V7I3</accession>
<evidence type="ECO:0000313" key="7">
    <source>
        <dbReference type="EMBL" id="VFK04687.1"/>
    </source>
</evidence>
<dbReference type="Pfam" id="PF13414">
    <property type="entry name" value="TPR_11"/>
    <property type="match status" value="1"/>
</dbReference>
<dbReference type="SUPFAM" id="SSF48439">
    <property type="entry name" value="Protein prenylyltransferase"/>
    <property type="match status" value="1"/>
</dbReference>
<dbReference type="InterPro" id="IPR011990">
    <property type="entry name" value="TPR-like_helical_dom_sf"/>
</dbReference>
<dbReference type="Gene3D" id="1.25.40.10">
    <property type="entry name" value="Tetratricopeptide repeat domain"/>
    <property type="match status" value="3"/>
</dbReference>
<dbReference type="InterPro" id="IPR013105">
    <property type="entry name" value="TPR_2"/>
</dbReference>
<dbReference type="Pfam" id="PF07719">
    <property type="entry name" value="TPR_2"/>
    <property type="match status" value="1"/>
</dbReference>
<keyword evidence="2 3" id="KW-0802">TPR repeat</keyword>
<protein>
    <submittedName>
        <fullName evidence="6">Tetratricopeptide (TPR) repeat</fullName>
    </submittedName>
</protein>
<organism evidence="6">
    <name type="scientific">Candidatus Kentrum eta</name>
    <dbReference type="NCBI Taxonomy" id="2126337"/>
    <lineage>
        <taxon>Bacteria</taxon>
        <taxon>Pseudomonadati</taxon>
        <taxon>Pseudomonadota</taxon>
        <taxon>Gammaproteobacteria</taxon>
        <taxon>Candidatus Kentrum</taxon>
    </lineage>
</organism>
<dbReference type="Pfam" id="PF00515">
    <property type="entry name" value="TPR_1"/>
    <property type="match status" value="2"/>
</dbReference>
<dbReference type="SMART" id="SM00028">
    <property type="entry name" value="TPR"/>
    <property type="match status" value="7"/>
</dbReference>
<evidence type="ECO:0000313" key="5">
    <source>
        <dbReference type="EMBL" id="VFK00760.1"/>
    </source>
</evidence>
<feature type="repeat" description="TPR" evidence="3">
    <location>
        <begin position="188"/>
        <end position="221"/>
    </location>
</feature>
<dbReference type="PROSITE" id="PS50005">
    <property type="entry name" value="TPR"/>
    <property type="match status" value="4"/>
</dbReference>
<feature type="compositionally biased region" description="Low complexity" evidence="4">
    <location>
        <begin position="59"/>
        <end position="70"/>
    </location>
</feature>
<feature type="compositionally biased region" description="Basic and acidic residues" evidence="4">
    <location>
        <begin position="38"/>
        <end position="47"/>
    </location>
</feature>
<dbReference type="InterPro" id="IPR019734">
    <property type="entry name" value="TPR_rpt"/>
</dbReference>
<keyword evidence="1" id="KW-0677">Repeat</keyword>
<dbReference type="EMBL" id="CAADFG010000201">
    <property type="protein sequence ID" value="VFK00760.1"/>
    <property type="molecule type" value="Genomic_DNA"/>
</dbReference>
<feature type="compositionally biased region" description="Pro residues" evidence="4">
    <location>
        <begin position="103"/>
        <end position="117"/>
    </location>
</feature>
<feature type="repeat" description="TPR" evidence="3">
    <location>
        <begin position="257"/>
        <end position="290"/>
    </location>
</feature>
<feature type="region of interest" description="Disordered" evidence="4">
    <location>
        <begin position="36"/>
        <end position="121"/>
    </location>
</feature>
<sequence>MSPSALRESLALLTERLRLRQAVRRRFDKALAYGLTGPRREEAEAWRGRFSPHAPPPAGAAEPATAGWAKPRSDAPIIDGSDPNAAWLGSSGPRGESRGGVEGPPPDNPPPDTPPEPDTAAGWFALGVAQDEAGHYPAALESCDRALALAPDLVEAWYNRGVALNHLGRYEAALESYDKALALKPDLVEAWSNRGVALGRLGRYEAALESHDKALALKPDHVNAWINRGAVLTDHLDRYREGLESFDKALALQPDLAQAWDNRGVALDHLGRYEAALESHDKALALKPDLVKAWSNRGVAYERLGDEARARYCLQTEARVRAVLSGTANADQYRQVARDAYCHYGHWETARACLERVFETEPEHLFVRLLLAEIELEEGNMAAAEAGLAWVLDWYPDWIEAQAVAARLLLARGEWEAAREKLRVYYDRYGDNLDQRESYRWLDWFEQVEDGEYADTVCDRLIRLDEADWYPRYRQARVAWGLRENIERCEGLLEELTEGWAGGGAQGLGTGRGEGEAAVVLLHGELALACGDLPCARRAAALLEEMDTGGLSEADVARWRAPRAGLRGAGG</sequence>
<dbReference type="PROSITE" id="PS50293">
    <property type="entry name" value="TPR_REGION"/>
    <property type="match status" value="3"/>
</dbReference>
<evidence type="ECO:0000313" key="6">
    <source>
        <dbReference type="EMBL" id="VFK00775.1"/>
    </source>
</evidence>
<dbReference type="InterPro" id="IPR050498">
    <property type="entry name" value="Ycf3"/>
</dbReference>
<gene>
    <name evidence="5" type="ORF">BECKH772A_GA0070896_102012</name>
    <name evidence="6" type="ORF">BECKH772B_GA0070898_102032</name>
    <name evidence="7" type="ORF">BECKH772C_GA0070978_101992</name>
</gene>